<evidence type="ECO:0000256" key="1">
    <source>
        <dbReference type="SAM" id="MobiDB-lite"/>
    </source>
</evidence>
<sequence>MNSINKRILFWLDDLPPHFPPSAQPISKKRSLSNANLPISPPLSLDRGDDSTMEGTPVKKRKLGIVPFLAAQTDGDEVDVSEIIVEDENDEASRHGRSVTDTSSSQKSGGTVKQLSPKKVMSKLSVTPNGLMQKPLKASDPLVPKSLVQLEKDMESIADGHGVVPEYLKAEMCGKTIDDCDFTTGMFDKNGMKYSPESHRELNLFDIIAIVASANTCQEDLLDEHTWNNHVHTPLLNAAFYGKYPCPPQLDGFLTCTTATILPEYKIKAAPGKKVDYVAYINPDNDKAQPNARAIIDKYRANFAEESINHTGYRKVTPISFSIETKRSGQDVQKAQLQLGV</sequence>
<gene>
    <name evidence="3" type="ORF">FMUND_11397</name>
</gene>
<keyword evidence="4" id="KW-1185">Reference proteome</keyword>
<feature type="domain" description="PD-(D/E)XK nuclease-like" evidence="2">
    <location>
        <begin position="177"/>
        <end position="341"/>
    </location>
</feature>
<name>A0A8H5Y8L8_9HYPO</name>
<reference evidence="3 4" key="1">
    <citation type="submission" date="2020-05" db="EMBL/GenBank/DDBJ databases">
        <title>Identification and distribution of gene clusters putatively required for synthesis of sphingolipid metabolism inhibitors in phylogenetically diverse species of the filamentous fungus Fusarium.</title>
        <authorList>
            <person name="Kim H.-S."/>
            <person name="Busman M."/>
            <person name="Brown D.W."/>
            <person name="Divon H."/>
            <person name="Uhlig S."/>
            <person name="Proctor R.H."/>
        </authorList>
    </citation>
    <scope>NUCLEOTIDE SEQUENCE [LARGE SCALE GENOMIC DNA]</scope>
    <source>
        <strain evidence="3 4">NRRL 66235</strain>
    </source>
</reference>
<feature type="region of interest" description="Disordered" evidence="1">
    <location>
        <begin position="22"/>
        <end position="56"/>
    </location>
</feature>
<dbReference type="Pfam" id="PF20516">
    <property type="entry name" value="PDDEXK_12"/>
    <property type="match status" value="1"/>
</dbReference>
<evidence type="ECO:0000313" key="3">
    <source>
        <dbReference type="EMBL" id="KAF5706787.1"/>
    </source>
</evidence>
<dbReference type="InterPro" id="IPR046797">
    <property type="entry name" value="PDDEXK_12"/>
</dbReference>
<proteinExistence type="predicted"/>
<evidence type="ECO:0000259" key="2">
    <source>
        <dbReference type="Pfam" id="PF20516"/>
    </source>
</evidence>
<protein>
    <recommendedName>
        <fullName evidence="2">PD-(D/E)XK nuclease-like domain-containing protein</fullName>
    </recommendedName>
</protein>
<feature type="compositionally biased region" description="Polar residues" evidence="1">
    <location>
        <begin position="99"/>
        <end position="114"/>
    </location>
</feature>
<evidence type="ECO:0000313" key="4">
    <source>
        <dbReference type="Proteomes" id="UP000544331"/>
    </source>
</evidence>
<dbReference type="Proteomes" id="UP000544331">
    <property type="component" value="Unassembled WGS sequence"/>
</dbReference>
<dbReference type="EMBL" id="JAAOAN010000443">
    <property type="protein sequence ID" value="KAF5706787.1"/>
    <property type="molecule type" value="Genomic_DNA"/>
</dbReference>
<comment type="caution">
    <text evidence="3">The sequence shown here is derived from an EMBL/GenBank/DDBJ whole genome shotgun (WGS) entry which is preliminary data.</text>
</comment>
<accession>A0A8H5Y8L8</accession>
<dbReference type="OrthoDB" id="4161186at2759"/>
<dbReference type="AlphaFoldDB" id="A0A8H5Y8L8"/>
<feature type="region of interest" description="Disordered" evidence="1">
    <location>
        <begin position="87"/>
        <end position="119"/>
    </location>
</feature>
<organism evidence="3 4">
    <name type="scientific">Fusarium mundagurra</name>
    <dbReference type="NCBI Taxonomy" id="1567541"/>
    <lineage>
        <taxon>Eukaryota</taxon>
        <taxon>Fungi</taxon>
        <taxon>Dikarya</taxon>
        <taxon>Ascomycota</taxon>
        <taxon>Pezizomycotina</taxon>
        <taxon>Sordariomycetes</taxon>
        <taxon>Hypocreomycetidae</taxon>
        <taxon>Hypocreales</taxon>
        <taxon>Nectriaceae</taxon>
        <taxon>Fusarium</taxon>
        <taxon>Fusarium fujikuroi species complex</taxon>
    </lineage>
</organism>